<reference evidence="3 4" key="1">
    <citation type="journal article" date="2013" name="BMC Genomics">
        <title>Reconstruction of the lipid metabolism for the microalga Monoraphidium neglectum from its genome sequence reveals characteristics suitable for biofuel production.</title>
        <authorList>
            <person name="Bogen C."/>
            <person name="Al-Dilaimi A."/>
            <person name="Albersmeier A."/>
            <person name="Wichmann J."/>
            <person name="Grundmann M."/>
            <person name="Rupp O."/>
            <person name="Lauersen K.J."/>
            <person name="Blifernez-Klassen O."/>
            <person name="Kalinowski J."/>
            <person name="Goesmann A."/>
            <person name="Mussgnug J.H."/>
            <person name="Kruse O."/>
        </authorList>
    </citation>
    <scope>NUCLEOTIDE SEQUENCE [LARGE SCALE GENOMIC DNA]</scope>
    <source>
        <strain evidence="3 4">SAG 48.87</strain>
    </source>
</reference>
<evidence type="ECO:0000313" key="3">
    <source>
        <dbReference type="EMBL" id="KIY93674.1"/>
    </source>
</evidence>
<dbReference type="STRING" id="145388.A0A0D2LPL1"/>
<dbReference type="EMBL" id="KK104599">
    <property type="protein sequence ID" value="KIY93674.1"/>
    <property type="molecule type" value="Genomic_DNA"/>
</dbReference>
<dbReference type="KEGG" id="mng:MNEG_14287"/>
<keyword evidence="2" id="KW-0808">Transferase</keyword>
<name>A0A0D2LPL1_9CHLO</name>
<dbReference type="AlphaFoldDB" id="A0A0D2LPL1"/>
<dbReference type="Proteomes" id="UP000054498">
    <property type="component" value="Unassembled WGS sequence"/>
</dbReference>
<keyword evidence="4" id="KW-1185">Reference proteome</keyword>
<dbReference type="PANTHER" id="PTHR46039">
    <property type="entry name" value="SUCROSE-PHOSPHATE SYNTHASE 3-RELATED"/>
    <property type="match status" value="1"/>
</dbReference>
<gene>
    <name evidence="3" type="ORF">MNEG_14287</name>
</gene>
<evidence type="ECO:0000256" key="2">
    <source>
        <dbReference type="ARBA" id="ARBA00022679"/>
    </source>
</evidence>
<dbReference type="PANTHER" id="PTHR46039:SF5">
    <property type="entry name" value="SUCROSE-PHOSPHATE SYNTHASE 3-RELATED"/>
    <property type="match status" value="1"/>
</dbReference>
<dbReference type="InterPro" id="IPR044161">
    <property type="entry name" value="SPS"/>
</dbReference>
<dbReference type="RefSeq" id="XP_013892694.1">
    <property type="nucleotide sequence ID" value="XM_014037240.1"/>
</dbReference>
<evidence type="ECO:0000256" key="1">
    <source>
        <dbReference type="ARBA" id="ARBA00022676"/>
    </source>
</evidence>
<keyword evidence="1" id="KW-0328">Glycosyltransferase</keyword>
<evidence type="ECO:0000313" key="4">
    <source>
        <dbReference type="Proteomes" id="UP000054498"/>
    </source>
</evidence>
<protein>
    <submittedName>
        <fullName evidence="3">Uncharacterized protein</fullName>
    </submittedName>
</protein>
<sequence>MLDSAGLAAKDVDFLITNCGSQVWYGGPVVSSMTRNAQSAQSAFSGGAAAGAAEGVVADEAWDAFADRWWDKTCVRRVLAQLLAQRGLLTGLTSAGGGARVGAAAGSPPVKITVDTETGAHHLLLKLHSTASSVAGAAGAGAPPAAALSAADTQALISRIKRRFRSSGLRTQVTAQAEGDGSVRLHVTPLRASRALALRWLAQKHKVELTNLAVVSCARSMAPGEPARFATSDAEDNLGGSQGVLVVPPAPAPSATDGAEGAAAAAAAQQLLGGFQVDLGLYQHDGRLQILEARKC</sequence>
<dbReference type="GO" id="GO:0016757">
    <property type="term" value="F:glycosyltransferase activity"/>
    <property type="evidence" value="ECO:0007669"/>
    <property type="project" value="UniProtKB-KW"/>
</dbReference>
<dbReference type="GeneID" id="25731834"/>
<accession>A0A0D2LPL1</accession>
<organism evidence="3 4">
    <name type="scientific">Monoraphidium neglectum</name>
    <dbReference type="NCBI Taxonomy" id="145388"/>
    <lineage>
        <taxon>Eukaryota</taxon>
        <taxon>Viridiplantae</taxon>
        <taxon>Chlorophyta</taxon>
        <taxon>core chlorophytes</taxon>
        <taxon>Chlorophyceae</taxon>
        <taxon>CS clade</taxon>
        <taxon>Sphaeropleales</taxon>
        <taxon>Selenastraceae</taxon>
        <taxon>Monoraphidium</taxon>
    </lineage>
</organism>
<proteinExistence type="predicted"/>